<dbReference type="KEGG" id="ttz:FHG85_03145"/>
<dbReference type="Gene3D" id="2.40.420.20">
    <property type="match status" value="1"/>
</dbReference>
<dbReference type="EMBL" id="CP041345">
    <property type="protein sequence ID" value="QKG79298.1"/>
    <property type="molecule type" value="Genomic_DNA"/>
</dbReference>
<sequence>MKRIVPIFIAASLFAGCGNQDSPEALKAKLSKLKEQSTNINHQIKLIESRLAEIDTLNNGSNRISVIAERVKSEPFNHYFIASGKVELENQAAISTETNGQVKKIYVRKGERVKKGDILIALNTSIIENSISEVKIGLELATKVYEKQKALWEQNIGTELQYLQAKNQKESLEQKLKTLNAQLDMSIVKAPFDGIVDDIYIKEGELASPGKPVAYLLNPDKIKIEADISESFLSKVHVGDKIAVTFPTFPDIKIETEISRIGNYIDPKTRTITIQVNSNNPSGMIKPNQIALLYINDYYNPKAITVPSIILKQDTKGTFLFTVDKASNREVAKKVYVKTGISFNDRTEVVKGLKDGDMVIVAGYNMVSNSIPVNVSIR</sequence>
<dbReference type="Gene3D" id="2.40.30.170">
    <property type="match status" value="1"/>
</dbReference>
<accession>A0A7D4BDF9</accession>
<dbReference type="PANTHER" id="PTHR30469">
    <property type="entry name" value="MULTIDRUG RESISTANCE PROTEIN MDTA"/>
    <property type="match status" value="1"/>
</dbReference>
<dbReference type="RefSeq" id="WP_173072918.1">
    <property type="nucleotide sequence ID" value="NZ_CP041345.1"/>
</dbReference>
<dbReference type="Pfam" id="PF25893">
    <property type="entry name" value="HH_CzcB"/>
    <property type="match status" value="1"/>
</dbReference>
<evidence type="ECO:0000259" key="3">
    <source>
        <dbReference type="Pfam" id="PF25893"/>
    </source>
</evidence>
<dbReference type="InterPro" id="IPR058637">
    <property type="entry name" value="YknX-like_C"/>
</dbReference>
<dbReference type="GO" id="GO:1990281">
    <property type="term" value="C:efflux pump complex"/>
    <property type="evidence" value="ECO:0007669"/>
    <property type="project" value="TreeGrafter"/>
</dbReference>
<evidence type="ECO:0000259" key="4">
    <source>
        <dbReference type="Pfam" id="PF25954"/>
    </source>
</evidence>
<dbReference type="GO" id="GO:0015562">
    <property type="term" value="F:efflux transmembrane transporter activity"/>
    <property type="evidence" value="ECO:0007669"/>
    <property type="project" value="TreeGrafter"/>
</dbReference>
<name>A0A7D4BDF9_9BACT</name>
<reference evidence="6 7" key="1">
    <citation type="submission" date="2019-07" db="EMBL/GenBank/DDBJ databases">
        <title>Thalassofilum flectens gen. nov., sp. nov., a novel moderate thermophilic anaerobe from a shallow sea hot spring in Kunashir Island (Russia), representing a new family in the order Bacteroidales, and proposal of Thalassofilacea fam. nov.</title>
        <authorList>
            <person name="Kochetkova T.V."/>
            <person name="Podosokorskaya O.A."/>
            <person name="Novikov A."/>
            <person name="Elcheninov A.G."/>
            <person name="Toshchakov S.V."/>
            <person name="Kublanov I.V."/>
        </authorList>
    </citation>
    <scope>NUCLEOTIDE SEQUENCE [LARGE SCALE GENOMIC DNA]</scope>
    <source>
        <strain evidence="6 7">38-H</strain>
    </source>
</reference>
<dbReference type="Gene3D" id="2.40.50.100">
    <property type="match status" value="1"/>
</dbReference>
<dbReference type="PROSITE" id="PS51257">
    <property type="entry name" value="PROKAR_LIPOPROTEIN"/>
    <property type="match status" value="1"/>
</dbReference>
<dbReference type="NCBIfam" id="TIGR01730">
    <property type="entry name" value="RND_mfp"/>
    <property type="match status" value="1"/>
</dbReference>
<feature type="domain" description="CusB-like beta-barrel" evidence="4">
    <location>
        <begin position="224"/>
        <end position="292"/>
    </location>
</feature>
<dbReference type="Proteomes" id="UP000500961">
    <property type="component" value="Chromosome"/>
</dbReference>
<evidence type="ECO:0000259" key="5">
    <source>
        <dbReference type="Pfam" id="PF25989"/>
    </source>
</evidence>
<dbReference type="Pfam" id="PF25989">
    <property type="entry name" value="YknX_C"/>
    <property type="match status" value="1"/>
</dbReference>
<evidence type="ECO:0000256" key="1">
    <source>
        <dbReference type="ARBA" id="ARBA00009477"/>
    </source>
</evidence>
<dbReference type="InterPro" id="IPR006143">
    <property type="entry name" value="RND_pump_MFP"/>
</dbReference>
<keyword evidence="2" id="KW-0175">Coiled coil</keyword>
<dbReference type="Pfam" id="PF25954">
    <property type="entry name" value="Beta-barrel_RND_2"/>
    <property type="match status" value="1"/>
</dbReference>
<evidence type="ECO:0000256" key="2">
    <source>
        <dbReference type="SAM" id="Coils"/>
    </source>
</evidence>
<evidence type="ECO:0000313" key="7">
    <source>
        <dbReference type="Proteomes" id="UP000500961"/>
    </source>
</evidence>
<feature type="domain" description="CzcB-like alpha-helical hairpin" evidence="3">
    <location>
        <begin position="138"/>
        <end position="183"/>
    </location>
</feature>
<feature type="coiled-coil region" evidence="2">
    <location>
        <begin position="155"/>
        <end position="189"/>
    </location>
</feature>
<dbReference type="AlphaFoldDB" id="A0A7D4BDF9"/>
<dbReference type="SUPFAM" id="SSF111369">
    <property type="entry name" value="HlyD-like secretion proteins"/>
    <property type="match status" value="1"/>
</dbReference>
<dbReference type="InterPro" id="IPR058648">
    <property type="entry name" value="HH_CzcB-like"/>
</dbReference>
<dbReference type="InterPro" id="IPR058792">
    <property type="entry name" value="Beta-barrel_RND_2"/>
</dbReference>
<comment type="similarity">
    <text evidence="1">Belongs to the membrane fusion protein (MFP) (TC 8.A.1) family.</text>
</comment>
<proteinExistence type="inferred from homology"/>
<organism evidence="6 7">
    <name type="scientific">Tenuifilum thalassicum</name>
    <dbReference type="NCBI Taxonomy" id="2590900"/>
    <lineage>
        <taxon>Bacteria</taxon>
        <taxon>Pseudomonadati</taxon>
        <taxon>Bacteroidota</taxon>
        <taxon>Bacteroidia</taxon>
        <taxon>Bacteroidales</taxon>
        <taxon>Tenuifilaceae</taxon>
        <taxon>Tenuifilum</taxon>
    </lineage>
</organism>
<keyword evidence="7" id="KW-1185">Reference proteome</keyword>
<evidence type="ECO:0000313" key="6">
    <source>
        <dbReference type="EMBL" id="QKG79298.1"/>
    </source>
</evidence>
<feature type="domain" description="YknX-like C-terminal permuted SH3-like" evidence="5">
    <location>
        <begin position="303"/>
        <end position="374"/>
    </location>
</feature>
<gene>
    <name evidence="6" type="ORF">FHG85_03145</name>
</gene>
<protein>
    <submittedName>
        <fullName evidence="6">Efflux RND transporter periplasmic adaptor subunit</fullName>
    </submittedName>
</protein>